<gene>
    <name evidence="2" type="ORF">ECRASSUSDP1_LOCUS11833</name>
</gene>
<dbReference type="AlphaFoldDB" id="A0AAD1UP57"/>
<name>A0AAD1UP57_EUPCR</name>
<evidence type="ECO:0000256" key="1">
    <source>
        <dbReference type="SAM" id="MobiDB-lite"/>
    </source>
</evidence>
<evidence type="ECO:0000313" key="3">
    <source>
        <dbReference type="Proteomes" id="UP001295684"/>
    </source>
</evidence>
<keyword evidence="3" id="KW-1185">Reference proteome</keyword>
<organism evidence="2 3">
    <name type="scientific">Euplotes crassus</name>
    <dbReference type="NCBI Taxonomy" id="5936"/>
    <lineage>
        <taxon>Eukaryota</taxon>
        <taxon>Sar</taxon>
        <taxon>Alveolata</taxon>
        <taxon>Ciliophora</taxon>
        <taxon>Intramacronucleata</taxon>
        <taxon>Spirotrichea</taxon>
        <taxon>Hypotrichia</taxon>
        <taxon>Euplotida</taxon>
        <taxon>Euplotidae</taxon>
        <taxon>Moneuplotes</taxon>
    </lineage>
</organism>
<dbReference type="Proteomes" id="UP001295684">
    <property type="component" value="Unassembled WGS sequence"/>
</dbReference>
<sequence>MLANHRQARAKATKGSKEPRRYSARASDRSKTSSYKDKAQRYYSSFGGKRHPQRAAHQEYSEARTPQNDGNNNLKKLTNFYLKNKELDEEAIKLKSLSYLDKKGILQDKINKRYYKDNDIANHLKVNQKQCLCHQMRIPNNQLRVRYPKCVHSLYTEDFEKKRKCIGGKTEVFNRDKEKKFFKADHIGMKTSKEIDFAGEQVPYERVTKKRPATSYGPFISSTSYGHTFQGWGNAGGYAPALVPRGNLQTTASMPFKACSAYKDTYKSVPASRPGSNVNKTGRANAGKSGSRKGSGQGAQHGKDNIDPNKIYGGKNRAQKSQISILSSPDKKLRFMNETTNRVEFANKSGNERSRPIKHPDNLGNLDLKVDPSVYNTQYRNNFNDYSKGGTCKREDERITLRKGLKQLQ</sequence>
<evidence type="ECO:0000313" key="2">
    <source>
        <dbReference type="EMBL" id="CAI2370520.1"/>
    </source>
</evidence>
<dbReference type="EMBL" id="CAMPGE010011708">
    <property type="protein sequence ID" value="CAI2370520.1"/>
    <property type="molecule type" value="Genomic_DNA"/>
</dbReference>
<comment type="caution">
    <text evidence="2">The sequence shown here is derived from an EMBL/GenBank/DDBJ whole genome shotgun (WGS) entry which is preliminary data.</text>
</comment>
<feature type="compositionally biased region" description="Basic and acidic residues" evidence="1">
    <location>
        <begin position="15"/>
        <end position="40"/>
    </location>
</feature>
<proteinExistence type="predicted"/>
<reference evidence="2" key="1">
    <citation type="submission" date="2023-07" db="EMBL/GenBank/DDBJ databases">
        <authorList>
            <consortium name="AG Swart"/>
            <person name="Singh M."/>
            <person name="Singh A."/>
            <person name="Seah K."/>
            <person name="Emmerich C."/>
        </authorList>
    </citation>
    <scope>NUCLEOTIDE SEQUENCE</scope>
    <source>
        <strain evidence="2">DP1</strain>
    </source>
</reference>
<protein>
    <submittedName>
        <fullName evidence="2">Uncharacterized protein</fullName>
    </submittedName>
</protein>
<feature type="region of interest" description="Disordered" evidence="1">
    <location>
        <begin position="1"/>
        <end position="72"/>
    </location>
</feature>
<feature type="compositionally biased region" description="Basic residues" evidence="1">
    <location>
        <begin position="1"/>
        <end position="14"/>
    </location>
</feature>
<feature type="region of interest" description="Disordered" evidence="1">
    <location>
        <begin position="267"/>
        <end position="321"/>
    </location>
</feature>
<accession>A0AAD1UP57</accession>